<keyword evidence="5 7" id="KW-0687">Ribonucleoprotein</keyword>
<accession>A0A2Z5ZB79</accession>
<dbReference type="GO" id="GO:0003735">
    <property type="term" value="F:structural constituent of ribosome"/>
    <property type="evidence" value="ECO:0007669"/>
    <property type="project" value="InterPro"/>
</dbReference>
<feature type="domain" description="Large ribosomal subunit protein uL11 N-terminal" evidence="9">
    <location>
        <begin position="9"/>
        <end position="66"/>
    </location>
</feature>
<geneLocation type="plastid" evidence="10"/>
<dbReference type="InterPro" id="IPR036769">
    <property type="entry name" value="Ribosomal_uL11_C_sf"/>
</dbReference>
<evidence type="ECO:0000259" key="9">
    <source>
        <dbReference type="Pfam" id="PF03946"/>
    </source>
</evidence>
<evidence type="ECO:0000256" key="7">
    <source>
        <dbReference type="RuleBase" id="RU003978"/>
    </source>
</evidence>
<dbReference type="SUPFAM" id="SSF46906">
    <property type="entry name" value="Ribosomal protein L11, C-terminal domain"/>
    <property type="match status" value="1"/>
</dbReference>
<keyword evidence="3" id="KW-0694">RNA-binding</keyword>
<feature type="domain" description="Large ribosomal subunit protein uL11 C-terminal" evidence="8">
    <location>
        <begin position="71"/>
        <end position="139"/>
    </location>
</feature>
<dbReference type="AlphaFoldDB" id="A0A2Z5ZB79"/>
<dbReference type="InterPro" id="IPR000911">
    <property type="entry name" value="Ribosomal_uL11"/>
</dbReference>
<proteinExistence type="inferred from homology"/>
<keyword evidence="10" id="KW-0934">Plastid</keyword>
<evidence type="ECO:0000256" key="5">
    <source>
        <dbReference type="ARBA" id="ARBA00023274"/>
    </source>
</evidence>
<dbReference type="InterPro" id="IPR020783">
    <property type="entry name" value="Ribosomal_uL11_C"/>
</dbReference>
<organism evidence="10">
    <name type="scientific">Nitzschia sp. NIES-3576</name>
    <dbReference type="NCBI Taxonomy" id="2083273"/>
    <lineage>
        <taxon>Eukaryota</taxon>
        <taxon>Sar</taxon>
        <taxon>Stramenopiles</taxon>
        <taxon>Ochrophyta</taxon>
        <taxon>Bacillariophyta</taxon>
        <taxon>Bacillariophyceae</taxon>
        <taxon>Bacillariophycidae</taxon>
        <taxon>Bacillariales</taxon>
        <taxon>Bacillariaceae</taxon>
        <taxon>Nitzschia</taxon>
    </lineage>
</organism>
<evidence type="ECO:0000259" key="8">
    <source>
        <dbReference type="Pfam" id="PF00298"/>
    </source>
</evidence>
<keyword evidence="4 7" id="KW-0689">Ribosomal protein</keyword>
<dbReference type="GO" id="GO:0005762">
    <property type="term" value="C:mitochondrial large ribosomal subunit"/>
    <property type="evidence" value="ECO:0007669"/>
    <property type="project" value="TreeGrafter"/>
</dbReference>
<dbReference type="PANTHER" id="PTHR11661">
    <property type="entry name" value="60S RIBOSOMAL PROTEIN L12"/>
    <property type="match status" value="1"/>
</dbReference>
<dbReference type="Gene3D" id="3.30.1550.10">
    <property type="entry name" value="Ribosomal protein L11/L12, N-terminal domain"/>
    <property type="match status" value="1"/>
</dbReference>
<dbReference type="InterPro" id="IPR020784">
    <property type="entry name" value="Ribosomal_uL11_N"/>
</dbReference>
<dbReference type="GO" id="GO:0070180">
    <property type="term" value="F:large ribosomal subunit rRNA binding"/>
    <property type="evidence" value="ECO:0007669"/>
    <property type="project" value="TreeGrafter"/>
</dbReference>
<dbReference type="InterPro" id="IPR020785">
    <property type="entry name" value="Ribosomal_uL11_CS"/>
</dbReference>
<dbReference type="SMART" id="SM00649">
    <property type="entry name" value="RL11"/>
    <property type="match status" value="1"/>
</dbReference>
<gene>
    <name evidence="10" type="primary">rpl11</name>
</gene>
<dbReference type="Gene3D" id="1.10.10.250">
    <property type="entry name" value="Ribosomal protein L11, C-terminal domain"/>
    <property type="match status" value="1"/>
</dbReference>
<dbReference type="PROSITE" id="PS00359">
    <property type="entry name" value="RIBOSOMAL_L11"/>
    <property type="match status" value="1"/>
</dbReference>
<dbReference type="Pfam" id="PF03946">
    <property type="entry name" value="Ribosomal_L11_N"/>
    <property type="match status" value="1"/>
</dbReference>
<dbReference type="GO" id="GO:0006412">
    <property type="term" value="P:translation"/>
    <property type="evidence" value="ECO:0007669"/>
    <property type="project" value="InterPro"/>
</dbReference>
<dbReference type="InterPro" id="IPR006519">
    <property type="entry name" value="Ribosomal_uL11_bac-typ"/>
</dbReference>
<comment type="similarity">
    <text evidence="1 7">Belongs to the universal ribosomal protein uL11 family.</text>
</comment>
<evidence type="ECO:0000256" key="2">
    <source>
        <dbReference type="ARBA" id="ARBA00022730"/>
    </source>
</evidence>
<dbReference type="Pfam" id="PF00298">
    <property type="entry name" value="Ribosomal_L11"/>
    <property type="match status" value="1"/>
</dbReference>
<evidence type="ECO:0000256" key="6">
    <source>
        <dbReference type="ARBA" id="ARBA00040104"/>
    </source>
</evidence>
<dbReference type="InterPro" id="IPR036796">
    <property type="entry name" value="Ribosomal_uL11_N_sf"/>
</dbReference>
<dbReference type="SUPFAM" id="SSF54747">
    <property type="entry name" value="Ribosomal L11/L12e N-terminal domain"/>
    <property type="match status" value="1"/>
</dbReference>
<evidence type="ECO:0000256" key="4">
    <source>
        <dbReference type="ARBA" id="ARBA00022980"/>
    </source>
</evidence>
<evidence type="ECO:0000256" key="3">
    <source>
        <dbReference type="ARBA" id="ARBA00022884"/>
    </source>
</evidence>
<protein>
    <recommendedName>
        <fullName evidence="6">Large ribosomal subunit protein uL11m</fullName>
    </recommendedName>
</protein>
<reference evidence="10" key="1">
    <citation type="submission" date="2018-02" db="EMBL/GenBank/DDBJ databases">
        <title>Evolution and diversity of non-photosynthetic diatom plastid genomes.</title>
        <authorList>
            <person name="Kamikawa R."/>
            <person name="Ishii K."/>
        </authorList>
    </citation>
    <scope>NUCLEOTIDE SEQUENCE</scope>
    <source>
        <strain evidence="10">NIES 3576</strain>
    </source>
</reference>
<dbReference type="HAMAP" id="MF_00736">
    <property type="entry name" value="Ribosomal_uL11"/>
    <property type="match status" value="1"/>
</dbReference>
<dbReference type="CDD" id="cd00349">
    <property type="entry name" value="Ribosomal_L11"/>
    <property type="match status" value="1"/>
</dbReference>
<evidence type="ECO:0000313" key="10">
    <source>
        <dbReference type="EMBL" id="BBC77638.1"/>
    </source>
</evidence>
<dbReference type="EMBL" id="AP018508">
    <property type="protein sequence ID" value="BBC77638.1"/>
    <property type="molecule type" value="Genomic_DNA"/>
</dbReference>
<keyword evidence="2" id="KW-0699">rRNA-binding</keyword>
<sequence length="144" mass="15586">MSKKIISVIKLKLQAGKATPAAPVGPVLGQQGINISAFCKEYNALTLNQIGTIVPVQIFIYEDKSYKFFIKTTPTSLLLKNAINITKGSSTPNEKNTGIITKDQLKQIAVLKLNDLNTTNIDTAIKIIEGTAQSLGISIQDKKN</sequence>
<dbReference type="NCBIfam" id="TIGR01632">
    <property type="entry name" value="L11_bact"/>
    <property type="match status" value="1"/>
</dbReference>
<dbReference type="FunFam" id="3.30.1550.10:FF:000005">
    <property type="entry name" value="50S ribosomal protein L11"/>
    <property type="match status" value="1"/>
</dbReference>
<dbReference type="PANTHER" id="PTHR11661:SF1">
    <property type="entry name" value="LARGE RIBOSOMAL SUBUNIT PROTEIN UL11M"/>
    <property type="match status" value="1"/>
</dbReference>
<name>A0A2Z5ZB79_9STRA</name>
<evidence type="ECO:0000256" key="1">
    <source>
        <dbReference type="ARBA" id="ARBA00010537"/>
    </source>
</evidence>